<feature type="transmembrane region" description="Helical" evidence="1">
    <location>
        <begin position="126"/>
        <end position="148"/>
    </location>
</feature>
<comment type="caution">
    <text evidence="3">The sequence shown here is derived from an EMBL/GenBank/DDBJ whole genome shotgun (WGS) entry which is preliminary data.</text>
</comment>
<evidence type="ECO:0000313" key="3">
    <source>
        <dbReference type="EMBL" id="MBF9071597.1"/>
    </source>
</evidence>
<dbReference type="SUPFAM" id="SSF48317">
    <property type="entry name" value="Acid phosphatase/Vanadium-dependent haloperoxidase"/>
    <property type="match status" value="1"/>
</dbReference>
<protein>
    <submittedName>
        <fullName evidence="3">Phosphatase PAP2 family protein</fullName>
    </submittedName>
</protein>
<feature type="domain" description="Phosphatidic acid phosphatase type 2/haloperoxidase" evidence="2">
    <location>
        <begin position="84"/>
        <end position="201"/>
    </location>
</feature>
<dbReference type="PANTHER" id="PTHR14969:SF13">
    <property type="entry name" value="AT30094P"/>
    <property type="match status" value="1"/>
</dbReference>
<evidence type="ECO:0000256" key="1">
    <source>
        <dbReference type="SAM" id="Phobius"/>
    </source>
</evidence>
<dbReference type="Pfam" id="PF01569">
    <property type="entry name" value="PAP2"/>
    <property type="match status" value="1"/>
</dbReference>
<feature type="transmembrane region" description="Helical" evidence="1">
    <location>
        <begin position="155"/>
        <end position="176"/>
    </location>
</feature>
<keyword evidence="1" id="KW-1133">Transmembrane helix</keyword>
<dbReference type="Gene3D" id="1.20.144.10">
    <property type="entry name" value="Phosphatidic acid phosphatase type 2/haloperoxidase"/>
    <property type="match status" value="1"/>
</dbReference>
<keyword evidence="5" id="KW-1185">Reference proteome</keyword>
<keyword evidence="1" id="KW-0472">Membrane</keyword>
<dbReference type="PANTHER" id="PTHR14969">
    <property type="entry name" value="SPHINGOSINE-1-PHOSPHATE PHOSPHOHYDROLASE"/>
    <property type="match status" value="1"/>
</dbReference>
<name>A0A931FEC1_9ACTN</name>
<organism evidence="3 5">
    <name type="scientific">Streptacidiphilus fuscans</name>
    <dbReference type="NCBI Taxonomy" id="2789292"/>
    <lineage>
        <taxon>Bacteria</taxon>
        <taxon>Bacillati</taxon>
        <taxon>Actinomycetota</taxon>
        <taxon>Actinomycetes</taxon>
        <taxon>Kitasatosporales</taxon>
        <taxon>Streptomycetaceae</taxon>
        <taxon>Streptacidiphilus</taxon>
    </lineage>
</organism>
<gene>
    <name evidence="3" type="ORF">I2501_26600</name>
    <name evidence="4" type="ORF">I2501_33370</name>
</gene>
<dbReference type="EMBL" id="JADPRT010000019">
    <property type="protein sequence ID" value="MBF9072916.1"/>
    <property type="molecule type" value="Genomic_DNA"/>
</dbReference>
<accession>A0A931FEC1</accession>
<dbReference type="EMBL" id="JADPRT010000012">
    <property type="protein sequence ID" value="MBF9071597.1"/>
    <property type="molecule type" value="Genomic_DNA"/>
</dbReference>
<feature type="transmembrane region" description="Helical" evidence="1">
    <location>
        <begin position="88"/>
        <end position="106"/>
    </location>
</feature>
<evidence type="ECO:0000313" key="4">
    <source>
        <dbReference type="EMBL" id="MBF9072916.1"/>
    </source>
</evidence>
<dbReference type="InterPro" id="IPR036938">
    <property type="entry name" value="PAP2/HPO_sf"/>
</dbReference>
<reference evidence="3" key="1">
    <citation type="submission" date="2020-11" db="EMBL/GenBank/DDBJ databases">
        <title>Isolation and identification of active actinomycetes.</title>
        <authorList>
            <person name="Yu B."/>
        </authorList>
    </citation>
    <scope>NUCLEOTIDE SEQUENCE</scope>
    <source>
        <strain evidence="3">NEAU-YB345</strain>
    </source>
</reference>
<proteinExistence type="predicted"/>
<dbReference type="AlphaFoldDB" id="A0A931FEC1"/>
<evidence type="ECO:0000259" key="2">
    <source>
        <dbReference type="SMART" id="SM00014"/>
    </source>
</evidence>
<dbReference type="CDD" id="cd03392">
    <property type="entry name" value="PAP2_like_2"/>
    <property type="match status" value="1"/>
</dbReference>
<evidence type="ECO:0000313" key="5">
    <source>
        <dbReference type="Proteomes" id="UP000657385"/>
    </source>
</evidence>
<sequence length="235" mass="25547">MREWRLWAGAAVFLLLFGVVLALVEVPWQPLLRFDLSVDQHLHDTALRHAAWTGSMRTISAVLEPTVLRVVLAGVIVWLWWRGARIAAVWATACGVVQAALEVGLKDAVARPRPALPHPVAVATDWAFPSGHAMTAATVLPLLVAMAWPRLLRPAARVLAATVAGGLVLLVSWTRIGLGVHWPSDVLAGWFLAGFTLCAVTAAVDTWRPGRRDAELRGLRPRASQRVQRSTADPL</sequence>
<dbReference type="RefSeq" id="WP_196196758.1">
    <property type="nucleotide sequence ID" value="NZ_JADPRT010000012.1"/>
</dbReference>
<feature type="transmembrane region" description="Helical" evidence="1">
    <location>
        <begin position="62"/>
        <end position="81"/>
    </location>
</feature>
<dbReference type="Proteomes" id="UP000657385">
    <property type="component" value="Unassembled WGS sequence"/>
</dbReference>
<dbReference type="SMART" id="SM00014">
    <property type="entry name" value="acidPPc"/>
    <property type="match status" value="1"/>
</dbReference>
<feature type="transmembrane region" description="Helical" evidence="1">
    <location>
        <begin position="188"/>
        <end position="207"/>
    </location>
</feature>
<dbReference type="InterPro" id="IPR000326">
    <property type="entry name" value="PAP2/HPO"/>
</dbReference>
<keyword evidence="1" id="KW-0812">Transmembrane</keyword>